<sequence length="214" mass="23358">MIDSYHLDHDFKPDLVIDGGGNIGLFSLRAAATYPSAKIVICEPLPRNIEQIQRHLEMNGVKAEILPNCVGGTRRTIPFYCRGANVSSFDGTEPYERVMEIPVVLLSDAIGSSAAQRILIKLDIEGMEIEALTAFVPTEKRAVYVVGELHNLPVNGPLMKQIFHDHGWTFELVDVDKVTSGFRACSPSAVPLLSWTAHAKSNADISLEKASVSG</sequence>
<comment type="caution">
    <text evidence="1">The sequence shown here is derived from an EMBL/GenBank/DDBJ whole genome shotgun (WGS) entry which is preliminary data.</text>
</comment>
<dbReference type="GO" id="GO:0032259">
    <property type="term" value="P:methylation"/>
    <property type="evidence" value="ECO:0007669"/>
    <property type="project" value="UniProtKB-KW"/>
</dbReference>
<gene>
    <name evidence="1" type="ORF">HDF14_002197</name>
</gene>
<dbReference type="RefSeq" id="WP_183976204.1">
    <property type="nucleotide sequence ID" value="NZ_JACHEB010000004.1"/>
</dbReference>
<dbReference type="EMBL" id="JACHEB010000004">
    <property type="protein sequence ID" value="MBB5328587.1"/>
    <property type="molecule type" value="Genomic_DNA"/>
</dbReference>
<dbReference type="PANTHER" id="PTHR34203">
    <property type="entry name" value="METHYLTRANSFERASE, FKBM FAMILY PROTEIN"/>
    <property type="match status" value="1"/>
</dbReference>
<dbReference type="PANTHER" id="PTHR34203:SF15">
    <property type="entry name" value="SLL1173 PROTEIN"/>
    <property type="match status" value="1"/>
</dbReference>
<dbReference type="InterPro" id="IPR006342">
    <property type="entry name" value="FkbM_mtfrase"/>
</dbReference>
<dbReference type="SUPFAM" id="SSF53335">
    <property type="entry name" value="S-adenosyl-L-methionine-dependent methyltransferases"/>
    <property type="match status" value="1"/>
</dbReference>
<proteinExistence type="predicted"/>
<dbReference type="NCBIfam" id="TIGR01444">
    <property type="entry name" value="fkbM_fam"/>
    <property type="match status" value="1"/>
</dbReference>
<reference evidence="1 2" key="1">
    <citation type="submission" date="2020-08" db="EMBL/GenBank/DDBJ databases">
        <title>Genomic Encyclopedia of Type Strains, Phase IV (KMG-V): Genome sequencing to study the core and pangenomes of soil and plant-associated prokaryotes.</title>
        <authorList>
            <person name="Whitman W."/>
        </authorList>
    </citation>
    <scope>NUCLEOTIDE SEQUENCE [LARGE SCALE GENOMIC DNA]</scope>
    <source>
        <strain evidence="1 2">X5P2</strain>
    </source>
</reference>
<dbReference type="GO" id="GO:0008168">
    <property type="term" value="F:methyltransferase activity"/>
    <property type="evidence" value="ECO:0007669"/>
    <property type="project" value="UniProtKB-KW"/>
</dbReference>
<evidence type="ECO:0000313" key="2">
    <source>
        <dbReference type="Proteomes" id="UP000535182"/>
    </source>
</evidence>
<dbReference type="Proteomes" id="UP000535182">
    <property type="component" value="Unassembled WGS sequence"/>
</dbReference>
<name>A0A9X0QDX3_9BACT</name>
<dbReference type="InterPro" id="IPR029063">
    <property type="entry name" value="SAM-dependent_MTases_sf"/>
</dbReference>
<dbReference type="InterPro" id="IPR052514">
    <property type="entry name" value="SAM-dependent_MTase"/>
</dbReference>
<dbReference type="AlphaFoldDB" id="A0A9X0QDX3"/>
<keyword evidence="2" id="KW-1185">Reference proteome</keyword>
<keyword evidence="1" id="KW-0808">Transferase</keyword>
<organism evidence="1 2">
    <name type="scientific">Tunturiibacter gelidiferens</name>
    <dbReference type="NCBI Taxonomy" id="3069689"/>
    <lineage>
        <taxon>Bacteria</taxon>
        <taxon>Pseudomonadati</taxon>
        <taxon>Acidobacteriota</taxon>
        <taxon>Terriglobia</taxon>
        <taxon>Terriglobales</taxon>
        <taxon>Acidobacteriaceae</taxon>
        <taxon>Tunturiibacter</taxon>
    </lineage>
</organism>
<accession>A0A9X0QDX3</accession>
<protein>
    <submittedName>
        <fullName evidence="1">FkbM family methyltransferase</fullName>
    </submittedName>
</protein>
<evidence type="ECO:0000313" key="1">
    <source>
        <dbReference type="EMBL" id="MBB5328587.1"/>
    </source>
</evidence>
<dbReference type="Gene3D" id="3.40.50.150">
    <property type="entry name" value="Vaccinia Virus protein VP39"/>
    <property type="match status" value="1"/>
</dbReference>
<keyword evidence="1" id="KW-0489">Methyltransferase</keyword>